<accession>A0ABT1XMM0</accession>
<dbReference type="Proteomes" id="UP001206067">
    <property type="component" value="Unassembled WGS sequence"/>
</dbReference>
<organism evidence="1 2">
    <name type="scientific">Parerythrobacter lacustris</name>
    <dbReference type="NCBI Taxonomy" id="2969984"/>
    <lineage>
        <taxon>Bacteria</taxon>
        <taxon>Pseudomonadati</taxon>
        <taxon>Pseudomonadota</taxon>
        <taxon>Alphaproteobacteria</taxon>
        <taxon>Sphingomonadales</taxon>
        <taxon>Erythrobacteraceae</taxon>
        <taxon>Parerythrobacter</taxon>
    </lineage>
</organism>
<evidence type="ECO:0000313" key="2">
    <source>
        <dbReference type="Proteomes" id="UP001206067"/>
    </source>
</evidence>
<name>A0ABT1XMM0_9SPHN</name>
<gene>
    <name evidence="1" type="ORF">NSO95_03035</name>
</gene>
<keyword evidence="2" id="KW-1185">Reference proteome</keyword>
<reference evidence="1 2" key="1">
    <citation type="submission" date="2022-08" db="EMBL/GenBank/DDBJ databases">
        <title>Polyphasic taxonomy analysis of Qipengyuania sp.RS5-5.</title>
        <authorList>
            <person name="Xamxidin M."/>
            <person name="Wu M."/>
        </authorList>
    </citation>
    <scope>NUCLEOTIDE SEQUENCE [LARGE SCALE GENOMIC DNA]</scope>
    <source>
        <strain evidence="1 2">RS5-5</strain>
    </source>
</reference>
<dbReference type="RefSeq" id="WP_257594680.1">
    <property type="nucleotide sequence ID" value="NZ_JANKHH010000002.1"/>
</dbReference>
<comment type="caution">
    <text evidence="1">The sequence shown here is derived from an EMBL/GenBank/DDBJ whole genome shotgun (WGS) entry which is preliminary data.</text>
</comment>
<protein>
    <submittedName>
        <fullName evidence="1">Uncharacterized protein</fullName>
    </submittedName>
</protein>
<dbReference type="EMBL" id="JANKHH010000002">
    <property type="protein sequence ID" value="MCR2832909.1"/>
    <property type="molecule type" value="Genomic_DNA"/>
</dbReference>
<sequence>MATAGAMAQDAPKSAAAVALEQAQGAMASSASGDADSTFIYAMATSWGAPDSGGRTGVIFNEFNAKHVFTRRLTTGNFREDLLFGLDGKANLKVAVIDGGIGDSCAKMAERKYTLHLVTREGSISAEGSAPRPYDSGVQKGCFVRMIVNSFTLREFLNESRGLQVGLKLDVNGESAPVFFASTGATKGFWQPAELLIARQNLAVSGG</sequence>
<evidence type="ECO:0000313" key="1">
    <source>
        <dbReference type="EMBL" id="MCR2832909.1"/>
    </source>
</evidence>
<proteinExistence type="predicted"/>